<name>X0PPS1_9LACO</name>
<dbReference type="PANTHER" id="PTHR43191">
    <property type="entry name" value="RRNA METHYLTRANSFERASE 3"/>
    <property type="match status" value="1"/>
</dbReference>
<dbReference type="GO" id="GO:0008173">
    <property type="term" value="F:RNA methyltransferase activity"/>
    <property type="evidence" value="ECO:0007669"/>
    <property type="project" value="InterPro"/>
</dbReference>
<protein>
    <submittedName>
        <fullName evidence="5">tRNA rRNA methyltransferase ysgA</fullName>
    </submittedName>
</protein>
<dbReference type="InterPro" id="IPR029064">
    <property type="entry name" value="Ribosomal_eL30-like_sf"/>
</dbReference>
<proteinExistence type="inferred from homology"/>
<evidence type="ECO:0000259" key="4">
    <source>
        <dbReference type="SMART" id="SM00967"/>
    </source>
</evidence>
<feature type="domain" description="RNA 2-O ribose methyltransferase substrate binding" evidence="4">
    <location>
        <begin position="31"/>
        <end position="100"/>
    </location>
</feature>
<evidence type="ECO:0000256" key="3">
    <source>
        <dbReference type="ARBA" id="ARBA00022679"/>
    </source>
</evidence>
<dbReference type="CDD" id="cd18095">
    <property type="entry name" value="SpoU-like_rRNA-MTase"/>
    <property type="match status" value="1"/>
</dbReference>
<dbReference type="Pfam" id="PF22435">
    <property type="entry name" value="MRM3-like_sub_bind"/>
    <property type="match status" value="1"/>
</dbReference>
<dbReference type="SUPFAM" id="SSF75217">
    <property type="entry name" value="alpha/beta knot"/>
    <property type="match status" value="1"/>
</dbReference>
<dbReference type="InterPro" id="IPR001537">
    <property type="entry name" value="SpoU_MeTrfase"/>
</dbReference>
<comment type="similarity">
    <text evidence="1">Belongs to the class IV-like SAM-binding methyltransferase superfamily. RNA methyltransferase TrmH family.</text>
</comment>
<dbReference type="InterPro" id="IPR013123">
    <property type="entry name" value="SpoU_subst-bd"/>
</dbReference>
<evidence type="ECO:0000256" key="2">
    <source>
        <dbReference type="ARBA" id="ARBA00022603"/>
    </source>
</evidence>
<dbReference type="GO" id="GO:0032259">
    <property type="term" value="P:methylation"/>
    <property type="evidence" value="ECO:0007669"/>
    <property type="project" value="UniProtKB-KW"/>
</dbReference>
<dbReference type="OrthoDB" id="9785673at2"/>
<dbReference type="AlphaFoldDB" id="X0PPS1"/>
<keyword evidence="2 5" id="KW-0489">Methyltransferase</keyword>
<accession>X0PPS1</accession>
<dbReference type="STRING" id="1423734.FC83_GL000834"/>
<comment type="caution">
    <text evidence="5">The sequence shown here is derived from an EMBL/GenBank/DDBJ whole genome shotgun (WGS) entry which is preliminary data.</text>
</comment>
<dbReference type="SMART" id="SM00967">
    <property type="entry name" value="SpoU_sub_bind"/>
    <property type="match status" value="1"/>
</dbReference>
<reference evidence="5 6" key="1">
    <citation type="journal article" date="2015" name="Genome Announc.">
        <title>Expanding the biotechnology potential of lactobacilli through comparative genomics of 213 strains and associated genera.</title>
        <authorList>
            <person name="Sun Z."/>
            <person name="Harris H.M."/>
            <person name="McCann A."/>
            <person name="Guo C."/>
            <person name="Argimon S."/>
            <person name="Zhang W."/>
            <person name="Yang X."/>
            <person name="Jeffery I.B."/>
            <person name="Cooney J.C."/>
            <person name="Kagawa T.F."/>
            <person name="Liu W."/>
            <person name="Song Y."/>
            <person name="Salvetti E."/>
            <person name="Wrobel A."/>
            <person name="Rasinkangas P."/>
            <person name="Parkhill J."/>
            <person name="Rea M.C."/>
            <person name="O'Sullivan O."/>
            <person name="Ritari J."/>
            <person name="Douillard F.P."/>
            <person name="Paul Ross R."/>
            <person name="Yang R."/>
            <person name="Briner A.E."/>
            <person name="Felis G.E."/>
            <person name="de Vos W.M."/>
            <person name="Barrangou R."/>
            <person name="Klaenhammer T.R."/>
            <person name="Caufield P.W."/>
            <person name="Cui Y."/>
            <person name="Zhang H."/>
            <person name="O'Toole P.W."/>
        </authorList>
    </citation>
    <scope>NUCLEOTIDE SEQUENCE [LARGE SCALE GENOMIC DNA]</scope>
    <source>
        <strain evidence="5 6">DSM 18527</strain>
    </source>
</reference>
<gene>
    <name evidence="5" type="ORF">FC83_GL000834</name>
</gene>
<dbReference type="SUPFAM" id="SSF55315">
    <property type="entry name" value="L30e-like"/>
    <property type="match status" value="1"/>
</dbReference>
<organism evidence="5 6">
    <name type="scientific">Agrilactobacillus composti DSM 18527 = JCM 14202</name>
    <dbReference type="NCBI Taxonomy" id="1423734"/>
    <lineage>
        <taxon>Bacteria</taxon>
        <taxon>Bacillati</taxon>
        <taxon>Bacillota</taxon>
        <taxon>Bacilli</taxon>
        <taxon>Lactobacillales</taxon>
        <taxon>Lactobacillaceae</taxon>
        <taxon>Agrilactobacillus</taxon>
    </lineage>
</organism>
<dbReference type="InterPro" id="IPR029028">
    <property type="entry name" value="Alpha/beta_knot_MTases"/>
</dbReference>
<dbReference type="PANTHER" id="PTHR43191:SF2">
    <property type="entry name" value="RRNA METHYLTRANSFERASE 3, MITOCHONDRIAL"/>
    <property type="match status" value="1"/>
</dbReference>
<keyword evidence="3 5" id="KW-0808">Transferase</keyword>
<dbReference type="InterPro" id="IPR051259">
    <property type="entry name" value="rRNA_Methyltransferase"/>
</dbReference>
<dbReference type="Pfam" id="PF00588">
    <property type="entry name" value="SpoU_methylase"/>
    <property type="match status" value="1"/>
</dbReference>
<sequence length="252" mass="27291">MKIIDSPKNDTIKNIIKLKQTKYQKKERLYLLEGRHEITEAIKAQAPIQQLLVTQTTLDANPTFLGDFETILISDAVSKHLADTKTDQGVFAVLPILTPTLPTTIKGAWLWLDDLQDPGNVGTLVRTADAAGFTGVIFGSNTVSAYHPKTLRGMQGSQFHIALYKADLMATLLTFKAQNIPIYGTALGDNTVSFRDVGPVTDFALVIGNEGNGMAPDLLKATIQNLYIPITGAAESLNAAVAAGILMFQLHQ</sequence>
<dbReference type="Gene3D" id="3.40.1280.10">
    <property type="match status" value="1"/>
</dbReference>
<dbReference type="EMBL" id="AZGA01000011">
    <property type="protein sequence ID" value="KRM35807.1"/>
    <property type="molecule type" value="Genomic_DNA"/>
</dbReference>
<evidence type="ECO:0000256" key="1">
    <source>
        <dbReference type="ARBA" id="ARBA00007228"/>
    </source>
</evidence>
<dbReference type="InterPro" id="IPR029026">
    <property type="entry name" value="tRNA_m1G_MTases_N"/>
</dbReference>
<evidence type="ECO:0000313" key="5">
    <source>
        <dbReference type="EMBL" id="KRM35807.1"/>
    </source>
</evidence>
<keyword evidence="6" id="KW-1185">Reference proteome</keyword>
<dbReference type="Gene3D" id="3.30.1330.30">
    <property type="match status" value="1"/>
</dbReference>
<dbReference type="GO" id="GO:0003723">
    <property type="term" value="F:RNA binding"/>
    <property type="evidence" value="ECO:0007669"/>
    <property type="project" value="InterPro"/>
</dbReference>
<dbReference type="InterPro" id="IPR053888">
    <property type="entry name" value="MRM3-like_sub_bind"/>
</dbReference>
<dbReference type="GO" id="GO:0005737">
    <property type="term" value="C:cytoplasm"/>
    <property type="evidence" value="ECO:0007669"/>
    <property type="project" value="UniProtKB-ARBA"/>
</dbReference>
<dbReference type="Proteomes" id="UP000051236">
    <property type="component" value="Unassembled WGS sequence"/>
</dbReference>
<dbReference type="PATRIC" id="fig|1423734.3.peg.843"/>
<dbReference type="RefSeq" id="WP_035452396.1">
    <property type="nucleotide sequence ID" value="NZ_AZGA01000011.1"/>
</dbReference>
<evidence type="ECO:0000313" key="6">
    <source>
        <dbReference type="Proteomes" id="UP000051236"/>
    </source>
</evidence>
<dbReference type="eggNOG" id="COG0566">
    <property type="taxonomic scope" value="Bacteria"/>
</dbReference>
<dbReference type="GO" id="GO:0006396">
    <property type="term" value="P:RNA processing"/>
    <property type="evidence" value="ECO:0007669"/>
    <property type="project" value="InterPro"/>
</dbReference>